<dbReference type="SMART" id="SM00419">
    <property type="entry name" value="HTH_CRP"/>
    <property type="match status" value="1"/>
</dbReference>
<dbReference type="Pfam" id="PF13545">
    <property type="entry name" value="HTH_Crp_2"/>
    <property type="match status" value="1"/>
</dbReference>
<evidence type="ECO:0000256" key="2">
    <source>
        <dbReference type="ARBA" id="ARBA00023125"/>
    </source>
</evidence>
<dbReference type="InterPro" id="IPR036388">
    <property type="entry name" value="WH-like_DNA-bd_sf"/>
</dbReference>
<dbReference type="PROSITE" id="PS51063">
    <property type="entry name" value="HTH_CRP_2"/>
    <property type="match status" value="1"/>
</dbReference>
<dbReference type="SMART" id="SM00100">
    <property type="entry name" value="cNMP"/>
    <property type="match status" value="1"/>
</dbReference>
<keyword evidence="2" id="KW-0238">DNA-binding</keyword>
<sequence length="246" mass="27421">MARLTAAQRQTMLDSPWFGKLPASPRDEALEVATLRHLNEGEVVYAKDRPADAWYGILAGAIRLGASGPDGRQGLLTFLQPGTWFGDTSLFDRLPRPHDAIAHCATTLLAISAVQFEGLLDRYPMLYRNFVELYCQRARLMFMALEAWTAFSLDERLAMHLVHLANGHGLRDGADVAINLHLPQELLAQLLGVTRQRISQILHEWERLGRVHVRYGRVVLDGVWFASNPTGPQLLSAPMASLPLAH</sequence>
<evidence type="ECO:0000259" key="4">
    <source>
        <dbReference type="PROSITE" id="PS50042"/>
    </source>
</evidence>
<evidence type="ECO:0000313" key="6">
    <source>
        <dbReference type="EMBL" id="MCK9684916.1"/>
    </source>
</evidence>
<dbReference type="RefSeq" id="WP_275680938.1">
    <property type="nucleotide sequence ID" value="NZ_JAJLJH010000001.1"/>
</dbReference>
<dbReference type="SUPFAM" id="SSF46785">
    <property type="entry name" value="Winged helix' DNA-binding domain"/>
    <property type="match status" value="1"/>
</dbReference>
<proteinExistence type="predicted"/>
<keyword evidence="7" id="KW-1185">Reference proteome</keyword>
<dbReference type="Pfam" id="PF00027">
    <property type="entry name" value="cNMP_binding"/>
    <property type="match status" value="1"/>
</dbReference>
<accession>A0A9X2BZ42</accession>
<dbReference type="GO" id="GO:0003700">
    <property type="term" value="F:DNA-binding transcription factor activity"/>
    <property type="evidence" value="ECO:0007669"/>
    <property type="project" value="TreeGrafter"/>
</dbReference>
<reference evidence="6" key="1">
    <citation type="submission" date="2021-11" db="EMBL/GenBank/DDBJ databases">
        <title>BS-T2-15 a new species belonging to the Comamonadaceae family isolated from the soil of a French oak forest.</title>
        <authorList>
            <person name="Mieszkin S."/>
            <person name="Alain K."/>
        </authorList>
    </citation>
    <scope>NUCLEOTIDE SEQUENCE</scope>
    <source>
        <strain evidence="6">BS-T2-15</strain>
    </source>
</reference>
<dbReference type="EMBL" id="JAJLJH010000001">
    <property type="protein sequence ID" value="MCK9684916.1"/>
    <property type="molecule type" value="Genomic_DNA"/>
</dbReference>
<evidence type="ECO:0000256" key="1">
    <source>
        <dbReference type="ARBA" id="ARBA00023015"/>
    </source>
</evidence>
<dbReference type="Gene3D" id="2.60.120.10">
    <property type="entry name" value="Jelly Rolls"/>
    <property type="match status" value="1"/>
</dbReference>
<dbReference type="InterPro" id="IPR050397">
    <property type="entry name" value="Env_Response_Regulators"/>
</dbReference>
<dbReference type="SUPFAM" id="SSF51206">
    <property type="entry name" value="cAMP-binding domain-like"/>
    <property type="match status" value="1"/>
</dbReference>
<keyword evidence="1" id="KW-0805">Transcription regulation</keyword>
<dbReference type="PANTHER" id="PTHR24567:SF74">
    <property type="entry name" value="HTH-TYPE TRANSCRIPTIONAL REGULATOR ARCR"/>
    <property type="match status" value="1"/>
</dbReference>
<dbReference type="CDD" id="cd00038">
    <property type="entry name" value="CAP_ED"/>
    <property type="match status" value="1"/>
</dbReference>
<dbReference type="InterPro" id="IPR036390">
    <property type="entry name" value="WH_DNA-bd_sf"/>
</dbReference>
<evidence type="ECO:0000259" key="5">
    <source>
        <dbReference type="PROSITE" id="PS51063"/>
    </source>
</evidence>
<dbReference type="PANTHER" id="PTHR24567">
    <property type="entry name" value="CRP FAMILY TRANSCRIPTIONAL REGULATORY PROTEIN"/>
    <property type="match status" value="1"/>
</dbReference>
<evidence type="ECO:0000256" key="3">
    <source>
        <dbReference type="ARBA" id="ARBA00023163"/>
    </source>
</evidence>
<name>A0A9X2BZ42_9BURK</name>
<dbReference type="AlphaFoldDB" id="A0A9X2BZ42"/>
<dbReference type="InterPro" id="IPR012318">
    <property type="entry name" value="HTH_CRP"/>
</dbReference>
<dbReference type="InterPro" id="IPR000595">
    <property type="entry name" value="cNMP-bd_dom"/>
</dbReference>
<dbReference type="Proteomes" id="UP001139353">
    <property type="component" value="Unassembled WGS sequence"/>
</dbReference>
<dbReference type="GO" id="GO:0003677">
    <property type="term" value="F:DNA binding"/>
    <property type="evidence" value="ECO:0007669"/>
    <property type="project" value="UniProtKB-KW"/>
</dbReference>
<protein>
    <submittedName>
        <fullName evidence="6">Crp/Fnr family transcriptional regulator</fullName>
    </submittedName>
</protein>
<dbReference type="Gene3D" id="1.10.10.10">
    <property type="entry name" value="Winged helix-like DNA-binding domain superfamily/Winged helix DNA-binding domain"/>
    <property type="match status" value="1"/>
</dbReference>
<dbReference type="InterPro" id="IPR018490">
    <property type="entry name" value="cNMP-bd_dom_sf"/>
</dbReference>
<dbReference type="InterPro" id="IPR014710">
    <property type="entry name" value="RmlC-like_jellyroll"/>
</dbReference>
<dbReference type="GO" id="GO:0005829">
    <property type="term" value="C:cytosol"/>
    <property type="evidence" value="ECO:0007669"/>
    <property type="project" value="TreeGrafter"/>
</dbReference>
<organism evidence="6 7">
    <name type="scientific">Scleromatobacter humisilvae</name>
    <dbReference type="NCBI Taxonomy" id="2897159"/>
    <lineage>
        <taxon>Bacteria</taxon>
        <taxon>Pseudomonadati</taxon>
        <taxon>Pseudomonadota</taxon>
        <taxon>Betaproteobacteria</taxon>
        <taxon>Burkholderiales</taxon>
        <taxon>Sphaerotilaceae</taxon>
        <taxon>Scleromatobacter</taxon>
    </lineage>
</organism>
<keyword evidence="3" id="KW-0804">Transcription</keyword>
<feature type="domain" description="Cyclic nucleotide-binding" evidence="4">
    <location>
        <begin position="17"/>
        <end position="137"/>
    </location>
</feature>
<evidence type="ECO:0000313" key="7">
    <source>
        <dbReference type="Proteomes" id="UP001139353"/>
    </source>
</evidence>
<feature type="domain" description="HTH crp-type" evidence="5">
    <location>
        <begin position="151"/>
        <end position="224"/>
    </location>
</feature>
<dbReference type="PROSITE" id="PS50042">
    <property type="entry name" value="CNMP_BINDING_3"/>
    <property type="match status" value="1"/>
</dbReference>
<gene>
    <name evidence="6" type="ORF">LPC04_04255</name>
</gene>
<comment type="caution">
    <text evidence="6">The sequence shown here is derived from an EMBL/GenBank/DDBJ whole genome shotgun (WGS) entry which is preliminary data.</text>
</comment>